<keyword evidence="4 5" id="KW-0408">Iron</keyword>
<dbReference type="SUPFAM" id="SSF48264">
    <property type="entry name" value="Cytochrome P450"/>
    <property type="match status" value="1"/>
</dbReference>
<dbReference type="InterPro" id="IPR050121">
    <property type="entry name" value="Cytochrome_P450_monoxygenase"/>
</dbReference>
<evidence type="ECO:0000256" key="1">
    <source>
        <dbReference type="ARBA" id="ARBA00001971"/>
    </source>
</evidence>
<evidence type="ECO:0008006" key="10">
    <source>
        <dbReference type="Google" id="ProtNLM"/>
    </source>
</evidence>
<dbReference type="AlphaFoldDB" id="A0AAD9SH01"/>
<dbReference type="Pfam" id="PF00067">
    <property type="entry name" value="p450"/>
    <property type="match status" value="2"/>
</dbReference>
<keyword evidence="7" id="KW-0472">Membrane</keyword>
<dbReference type="GO" id="GO:0004497">
    <property type="term" value="F:monooxygenase activity"/>
    <property type="evidence" value="ECO:0007669"/>
    <property type="project" value="UniProtKB-KW"/>
</dbReference>
<keyword evidence="6" id="KW-0503">Monooxygenase</keyword>
<dbReference type="Gene3D" id="1.10.630.10">
    <property type="entry name" value="Cytochrome P450"/>
    <property type="match status" value="1"/>
</dbReference>
<dbReference type="GO" id="GO:0005506">
    <property type="term" value="F:iron ion binding"/>
    <property type="evidence" value="ECO:0007669"/>
    <property type="project" value="InterPro"/>
</dbReference>
<dbReference type="InterPro" id="IPR036396">
    <property type="entry name" value="Cyt_P450_sf"/>
</dbReference>
<evidence type="ECO:0000256" key="4">
    <source>
        <dbReference type="ARBA" id="ARBA00023004"/>
    </source>
</evidence>
<evidence type="ECO:0000313" key="8">
    <source>
        <dbReference type="EMBL" id="KAK2607595.1"/>
    </source>
</evidence>
<gene>
    <name evidence="8" type="ORF">N8I77_006258</name>
</gene>
<evidence type="ECO:0000256" key="6">
    <source>
        <dbReference type="RuleBase" id="RU000461"/>
    </source>
</evidence>
<comment type="caution">
    <text evidence="8">The sequence shown here is derived from an EMBL/GenBank/DDBJ whole genome shotgun (WGS) entry which is preliminary data.</text>
</comment>
<dbReference type="EMBL" id="JAUJFL010000003">
    <property type="protein sequence ID" value="KAK2607595.1"/>
    <property type="molecule type" value="Genomic_DNA"/>
</dbReference>
<evidence type="ECO:0000256" key="7">
    <source>
        <dbReference type="SAM" id="Phobius"/>
    </source>
</evidence>
<dbReference type="GO" id="GO:0016705">
    <property type="term" value="F:oxidoreductase activity, acting on paired donors, with incorporation or reduction of molecular oxygen"/>
    <property type="evidence" value="ECO:0007669"/>
    <property type="project" value="InterPro"/>
</dbReference>
<dbReference type="InterPro" id="IPR017972">
    <property type="entry name" value="Cyt_P450_CS"/>
</dbReference>
<proteinExistence type="inferred from homology"/>
<keyword evidence="3 5" id="KW-0479">Metal-binding</keyword>
<sequence>MITAATPWYETAIDLWNHNFPGVLKKMHEKHDQISPERGHSRISDVGEGPIVRVSPWELHIYDPDYFNNVFVTSAKRRTTIEPREGLLMDCKYMSSSYREGIIFDAILVAFPLTPGHELHHQRRRPIEKVFSRQSIISYEWVIQKEIRLLEEKLLAVGNTTTPLRLDHAFAAFAGDIIGELACGKNPQLMNGQYFTPEWQVPDKLLRIDLTKRPKSLLQLIPIKLLKALSPKTASFSIMAVVSHDPLHHCFNHELLTPICKLGVTQIEKIKKEVALQAKDQAEESQSVFHSLLRSDMPPAELSDMRLSADAMALLAAGTATTSSVLTLISFYIISESRIRNRLRDELGVAMAGVPPGKLLQWTRLEKIPYLNACIKEGVRWVPLFPTDIQRRGKMCTDPQANRIGRTFRRNGRISPDQELQYKGYTIPKNTLVSMSLSLQHVDPAVFPEPNRFRPERWLGEYDPRMDDYMQPFSKGSRDCLGKKYEASISALSSLSDIFSRSLARAELYIAIGTLFRPGGPRLTISGCDESDIFPVNDKEWGVPKSDSRGLNVCVG</sequence>
<dbReference type="CDD" id="cd11062">
    <property type="entry name" value="CYP58-like"/>
    <property type="match status" value="1"/>
</dbReference>
<keyword evidence="2 5" id="KW-0349">Heme</keyword>
<dbReference type="PROSITE" id="PS00086">
    <property type="entry name" value="CYTOCHROME_P450"/>
    <property type="match status" value="1"/>
</dbReference>
<dbReference type="InterPro" id="IPR001128">
    <property type="entry name" value="Cyt_P450"/>
</dbReference>
<evidence type="ECO:0000313" key="9">
    <source>
        <dbReference type="Proteomes" id="UP001265746"/>
    </source>
</evidence>
<evidence type="ECO:0000256" key="3">
    <source>
        <dbReference type="ARBA" id="ARBA00022723"/>
    </source>
</evidence>
<dbReference type="PANTHER" id="PTHR24305">
    <property type="entry name" value="CYTOCHROME P450"/>
    <property type="match status" value="1"/>
</dbReference>
<evidence type="ECO:0000256" key="2">
    <source>
        <dbReference type="ARBA" id="ARBA00022617"/>
    </source>
</evidence>
<keyword evidence="7" id="KW-1133">Transmembrane helix</keyword>
<keyword evidence="7" id="KW-0812">Transmembrane</keyword>
<keyword evidence="6" id="KW-0560">Oxidoreductase</keyword>
<protein>
    <recommendedName>
        <fullName evidence="10">Cytochrome P450</fullName>
    </recommendedName>
</protein>
<name>A0AAD9SH01_PHOAM</name>
<dbReference type="PANTHER" id="PTHR24305:SF231">
    <property type="entry name" value="P450, PUTATIVE (EUROFUNG)-RELATED"/>
    <property type="match status" value="1"/>
</dbReference>
<reference evidence="8" key="1">
    <citation type="submission" date="2023-06" db="EMBL/GenBank/DDBJ databases">
        <authorList>
            <person name="Noh H."/>
        </authorList>
    </citation>
    <scope>NUCLEOTIDE SEQUENCE</scope>
    <source>
        <strain evidence="8">DUCC20226</strain>
    </source>
</reference>
<comment type="similarity">
    <text evidence="6">Belongs to the cytochrome P450 family.</text>
</comment>
<organism evidence="8 9">
    <name type="scientific">Phomopsis amygdali</name>
    <name type="common">Fusicoccum amygdali</name>
    <dbReference type="NCBI Taxonomy" id="1214568"/>
    <lineage>
        <taxon>Eukaryota</taxon>
        <taxon>Fungi</taxon>
        <taxon>Dikarya</taxon>
        <taxon>Ascomycota</taxon>
        <taxon>Pezizomycotina</taxon>
        <taxon>Sordariomycetes</taxon>
        <taxon>Sordariomycetidae</taxon>
        <taxon>Diaporthales</taxon>
        <taxon>Diaporthaceae</taxon>
        <taxon>Diaporthe</taxon>
    </lineage>
</organism>
<dbReference type="InterPro" id="IPR002401">
    <property type="entry name" value="Cyt_P450_E_grp-I"/>
</dbReference>
<comment type="cofactor">
    <cofactor evidence="1 5">
        <name>heme</name>
        <dbReference type="ChEBI" id="CHEBI:30413"/>
    </cofactor>
</comment>
<dbReference type="Proteomes" id="UP001265746">
    <property type="component" value="Unassembled WGS sequence"/>
</dbReference>
<feature type="transmembrane region" description="Helical" evidence="7">
    <location>
        <begin position="311"/>
        <end position="334"/>
    </location>
</feature>
<dbReference type="GO" id="GO:0020037">
    <property type="term" value="F:heme binding"/>
    <property type="evidence" value="ECO:0007669"/>
    <property type="project" value="InterPro"/>
</dbReference>
<dbReference type="PRINTS" id="PR00463">
    <property type="entry name" value="EP450I"/>
</dbReference>
<evidence type="ECO:0000256" key="5">
    <source>
        <dbReference type="PIRSR" id="PIRSR602401-1"/>
    </source>
</evidence>
<feature type="binding site" description="axial binding residue" evidence="5">
    <location>
        <position position="480"/>
    </location>
    <ligand>
        <name>heme</name>
        <dbReference type="ChEBI" id="CHEBI:30413"/>
    </ligand>
    <ligandPart>
        <name>Fe</name>
        <dbReference type="ChEBI" id="CHEBI:18248"/>
    </ligandPart>
</feature>
<keyword evidence="9" id="KW-1185">Reference proteome</keyword>
<accession>A0AAD9SH01</accession>